<dbReference type="EMBL" id="KV441407">
    <property type="protein sequence ID" value="OAF55697.1"/>
    <property type="molecule type" value="Genomic_DNA"/>
</dbReference>
<dbReference type="OrthoDB" id="2999773at2759"/>
<dbReference type="InterPro" id="IPR046670">
    <property type="entry name" value="DUF6540"/>
</dbReference>
<evidence type="ECO:0008006" key="2">
    <source>
        <dbReference type="Google" id="ProtNLM"/>
    </source>
</evidence>
<evidence type="ECO:0000313" key="1">
    <source>
        <dbReference type="EMBL" id="OAF55697.1"/>
    </source>
</evidence>
<gene>
    <name evidence="1" type="ORF">VC83_07750</name>
</gene>
<dbReference type="VEuPathDB" id="FungiDB:GMDG_08345"/>
<dbReference type="RefSeq" id="XP_024320996.1">
    <property type="nucleotide sequence ID" value="XM_024471316.1"/>
</dbReference>
<name>A0A177A0S9_9PEZI</name>
<dbReference type="GeneID" id="36290794"/>
<organism evidence="1">
    <name type="scientific">Pseudogymnoascus destructans</name>
    <dbReference type="NCBI Taxonomy" id="655981"/>
    <lineage>
        <taxon>Eukaryota</taxon>
        <taxon>Fungi</taxon>
        <taxon>Dikarya</taxon>
        <taxon>Ascomycota</taxon>
        <taxon>Pezizomycotina</taxon>
        <taxon>Leotiomycetes</taxon>
        <taxon>Thelebolales</taxon>
        <taxon>Thelebolaceae</taxon>
        <taxon>Pseudogymnoascus</taxon>
    </lineage>
</organism>
<dbReference type="Proteomes" id="UP000077154">
    <property type="component" value="Unassembled WGS sequence"/>
</dbReference>
<proteinExistence type="predicted"/>
<sequence length="134" mass="15010">MSREILLVVYHQSLNTPAHWTMFIPNSDGDVQGKKIHAVGNPFQGYQLEIAEYDISKDGRKYEIISLGTINDNGLSQLDTKARSIPAPGVSKNPLNRFEVDNCQSWLKRYVDLLVKDGVMAQPARDALDNAPRI</sequence>
<dbReference type="Pfam" id="PF20174">
    <property type="entry name" value="DUF6540"/>
    <property type="match status" value="1"/>
</dbReference>
<dbReference type="AlphaFoldDB" id="A0A177A0S9"/>
<reference evidence="1" key="1">
    <citation type="submission" date="2016-03" db="EMBL/GenBank/DDBJ databases">
        <title>Updated assembly of Pseudogymnoascus destructans, the fungus causing white-nose syndrome of bats.</title>
        <authorList>
            <person name="Palmer J.M."/>
            <person name="Drees K.P."/>
            <person name="Foster J.T."/>
            <person name="Lindner D.L."/>
        </authorList>
    </citation>
    <scope>NUCLEOTIDE SEQUENCE [LARGE SCALE GENOMIC DNA]</scope>
    <source>
        <strain evidence="1">20631-21</strain>
    </source>
</reference>
<accession>A0A177A0S9</accession>
<dbReference type="eggNOG" id="ENOG502SEUF">
    <property type="taxonomic scope" value="Eukaryota"/>
</dbReference>
<protein>
    <recommendedName>
        <fullName evidence="2">PPPDE domain-containing protein</fullName>
    </recommendedName>
</protein>